<dbReference type="Pfam" id="PF00515">
    <property type="entry name" value="TPR_1"/>
    <property type="match status" value="1"/>
</dbReference>
<dbReference type="SUPFAM" id="SSF48452">
    <property type="entry name" value="TPR-like"/>
    <property type="match status" value="1"/>
</dbReference>
<feature type="chain" id="PRO_5019775766" evidence="3">
    <location>
        <begin position="20"/>
        <end position="253"/>
    </location>
</feature>
<feature type="domain" description="SH3b" evidence="4">
    <location>
        <begin position="188"/>
        <end position="250"/>
    </location>
</feature>
<feature type="transmembrane region" description="Helical" evidence="2">
    <location>
        <begin position="160"/>
        <end position="180"/>
    </location>
</feature>
<gene>
    <name evidence="5" type="ORF">CLV91_1039</name>
</gene>
<sequence length="253" mass="29135">MLKKLIFLFVLCLSTLGNAQNTTLFNDATTAYNNGNYNKAIENYLKIVENGEHSAEVYYNLGNAYYKLNQIAPSIYYFEKALLLKPNDSEIKNNLSYAQNMTLDAFETLPETQFSKIYKSIIGTFSFDQWSYIAILFIFLFVLLYIAFKHFRFSTKKRAAFIGSIISLFMVITSLVFAYAQYKEFNAKQPAIIFTEEVVIKSDPNKSGQELFRLHSGTKVNVLEELKNWRKIGLIDGQTGWLLAEDIKLLKDF</sequence>
<evidence type="ECO:0000259" key="4">
    <source>
        <dbReference type="SMART" id="SM00287"/>
    </source>
</evidence>
<dbReference type="EMBL" id="RBIQ01000007">
    <property type="protein sequence ID" value="RKR14957.1"/>
    <property type="molecule type" value="Genomic_DNA"/>
</dbReference>
<dbReference type="InterPro" id="IPR003646">
    <property type="entry name" value="SH3-like_bac-type"/>
</dbReference>
<accession>A0A495EGA3</accession>
<dbReference type="PROSITE" id="PS50005">
    <property type="entry name" value="TPR"/>
    <property type="match status" value="1"/>
</dbReference>
<evidence type="ECO:0000256" key="3">
    <source>
        <dbReference type="SAM" id="SignalP"/>
    </source>
</evidence>
<keyword evidence="1" id="KW-0802">TPR repeat</keyword>
<keyword evidence="3" id="KW-0732">Signal</keyword>
<evidence type="ECO:0000313" key="5">
    <source>
        <dbReference type="EMBL" id="RKR14957.1"/>
    </source>
</evidence>
<keyword evidence="6" id="KW-1185">Reference proteome</keyword>
<dbReference type="InterPro" id="IPR011990">
    <property type="entry name" value="TPR-like_helical_dom_sf"/>
</dbReference>
<dbReference type="PROSITE" id="PS50293">
    <property type="entry name" value="TPR_REGION"/>
    <property type="match status" value="1"/>
</dbReference>
<organism evidence="5 6">
    <name type="scientific">Maribacter vaceletii</name>
    <dbReference type="NCBI Taxonomy" id="1206816"/>
    <lineage>
        <taxon>Bacteria</taxon>
        <taxon>Pseudomonadati</taxon>
        <taxon>Bacteroidota</taxon>
        <taxon>Flavobacteriia</taxon>
        <taxon>Flavobacteriales</taxon>
        <taxon>Flavobacteriaceae</taxon>
        <taxon>Maribacter</taxon>
    </lineage>
</organism>
<name>A0A495EGA3_9FLAO</name>
<dbReference type="Gene3D" id="2.30.30.40">
    <property type="entry name" value="SH3 Domains"/>
    <property type="match status" value="1"/>
</dbReference>
<feature type="transmembrane region" description="Helical" evidence="2">
    <location>
        <begin position="130"/>
        <end position="148"/>
    </location>
</feature>
<dbReference type="Pfam" id="PF08239">
    <property type="entry name" value="SH3_3"/>
    <property type="match status" value="1"/>
</dbReference>
<dbReference type="SMART" id="SM00287">
    <property type="entry name" value="SH3b"/>
    <property type="match status" value="1"/>
</dbReference>
<evidence type="ECO:0000256" key="1">
    <source>
        <dbReference type="PROSITE-ProRule" id="PRU00339"/>
    </source>
</evidence>
<keyword evidence="2" id="KW-0812">Transmembrane</keyword>
<dbReference type="InterPro" id="IPR019734">
    <property type="entry name" value="TPR_rpt"/>
</dbReference>
<keyword evidence="2" id="KW-0472">Membrane</keyword>
<keyword evidence="2" id="KW-1133">Transmembrane helix</keyword>
<comment type="caution">
    <text evidence="5">The sequence shown here is derived from an EMBL/GenBank/DDBJ whole genome shotgun (WGS) entry which is preliminary data.</text>
</comment>
<dbReference type="Gene3D" id="1.25.40.10">
    <property type="entry name" value="Tetratricopeptide repeat domain"/>
    <property type="match status" value="1"/>
</dbReference>
<evidence type="ECO:0000313" key="6">
    <source>
        <dbReference type="Proteomes" id="UP000269412"/>
    </source>
</evidence>
<dbReference type="OrthoDB" id="9776208at2"/>
<feature type="repeat" description="TPR" evidence="1">
    <location>
        <begin position="55"/>
        <end position="88"/>
    </location>
</feature>
<reference evidence="5 6" key="1">
    <citation type="submission" date="2018-10" db="EMBL/GenBank/DDBJ databases">
        <title>Genomic Encyclopedia of Archaeal and Bacterial Type Strains, Phase II (KMG-II): from individual species to whole genera.</title>
        <authorList>
            <person name="Goeker M."/>
        </authorList>
    </citation>
    <scope>NUCLEOTIDE SEQUENCE [LARGE SCALE GENOMIC DNA]</scope>
    <source>
        <strain evidence="5 6">DSM 25230</strain>
    </source>
</reference>
<dbReference type="RefSeq" id="WP_121064618.1">
    <property type="nucleotide sequence ID" value="NZ_RBIQ01000007.1"/>
</dbReference>
<proteinExistence type="predicted"/>
<feature type="signal peptide" evidence="3">
    <location>
        <begin position="1"/>
        <end position="19"/>
    </location>
</feature>
<dbReference type="AlphaFoldDB" id="A0A495EGA3"/>
<evidence type="ECO:0000256" key="2">
    <source>
        <dbReference type="SAM" id="Phobius"/>
    </source>
</evidence>
<dbReference type="Proteomes" id="UP000269412">
    <property type="component" value="Unassembled WGS sequence"/>
</dbReference>
<protein>
    <submittedName>
        <fullName evidence="5">SH3 domain-containing protein</fullName>
    </submittedName>
</protein>
<dbReference type="SMART" id="SM00028">
    <property type="entry name" value="TPR"/>
    <property type="match status" value="2"/>
</dbReference>